<reference evidence="2" key="2">
    <citation type="submission" date="2015-01" db="EMBL/GenBank/DDBJ databases">
        <title>Evolutionary Origins and Diversification of the Mycorrhizal Mutualists.</title>
        <authorList>
            <consortium name="DOE Joint Genome Institute"/>
            <consortium name="Mycorrhizal Genomics Consortium"/>
            <person name="Kohler A."/>
            <person name="Kuo A."/>
            <person name="Nagy L.G."/>
            <person name="Floudas D."/>
            <person name="Copeland A."/>
            <person name="Barry K.W."/>
            <person name="Cichocki N."/>
            <person name="Veneault-Fourrey C."/>
            <person name="LaButti K."/>
            <person name="Lindquist E.A."/>
            <person name="Lipzen A."/>
            <person name="Lundell T."/>
            <person name="Morin E."/>
            <person name="Murat C."/>
            <person name="Riley R."/>
            <person name="Ohm R."/>
            <person name="Sun H."/>
            <person name="Tunlid A."/>
            <person name="Henrissat B."/>
            <person name="Grigoriev I.V."/>
            <person name="Hibbett D.S."/>
            <person name="Martin F."/>
        </authorList>
    </citation>
    <scope>NUCLEOTIDE SEQUENCE [LARGE SCALE GENOMIC DNA]</scope>
    <source>
        <strain evidence="2">F 1598</strain>
    </source>
</reference>
<protein>
    <submittedName>
        <fullName evidence="1">Uncharacterized protein</fullName>
    </submittedName>
</protein>
<keyword evidence="2" id="KW-1185">Reference proteome</keyword>
<dbReference type="EMBL" id="KN833062">
    <property type="protein sequence ID" value="KIM74313.1"/>
    <property type="molecule type" value="Genomic_DNA"/>
</dbReference>
<reference evidence="1 2" key="1">
    <citation type="submission" date="2014-04" db="EMBL/GenBank/DDBJ databases">
        <authorList>
            <consortium name="DOE Joint Genome Institute"/>
            <person name="Kuo A."/>
            <person name="Tarkka M."/>
            <person name="Buscot F."/>
            <person name="Kohler A."/>
            <person name="Nagy L.G."/>
            <person name="Floudas D."/>
            <person name="Copeland A."/>
            <person name="Barry K.W."/>
            <person name="Cichocki N."/>
            <person name="Veneault-Fourrey C."/>
            <person name="LaButti K."/>
            <person name="Lindquist E.A."/>
            <person name="Lipzen A."/>
            <person name="Lundell T."/>
            <person name="Morin E."/>
            <person name="Murat C."/>
            <person name="Sun H."/>
            <person name="Tunlid A."/>
            <person name="Henrissat B."/>
            <person name="Grigoriev I.V."/>
            <person name="Hibbett D.S."/>
            <person name="Martin F."/>
            <person name="Nordberg H.P."/>
            <person name="Cantor M.N."/>
            <person name="Hua S.X."/>
        </authorList>
    </citation>
    <scope>NUCLEOTIDE SEQUENCE [LARGE SCALE GENOMIC DNA]</scope>
    <source>
        <strain evidence="1 2">F 1598</strain>
    </source>
</reference>
<gene>
    <name evidence="1" type="ORF">PILCRDRAFT_706497</name>
</gene>
<accession>A0A0C3AK94</accession>
<evidence type="ECO:0000313" key="1">
    <source>
        <dbReference type="EMBL" id="KIM74313.1"/>
    </source>
</evidence>
<dbReference type="AlphaFoldDB" id="A0A0C3AK94"/>
<dbReference type="InParanoid" id="A0A0C3AK94"/>
<evidence type="ECO:0000313" key="2">
    <source>
        <dbReference type="Proteomes" id="UP000054166"/>
    </source>
</evidence>
<sequence length="178" mass="20272">MRLGFKINGGRYYSHSPKWMSDDRFAIIGEAVNPLITSKDLHRYRSDSWCEARTVATFEPSHHSSFFSVPTVVELYQLRFHTKGRAPCSVRVHNELMPISGTLPRHQYLSRRRRCQGFRQVYGSLWCALLHKVVSNSSLYHCLTSSMASGLAALLLSGTVMNWTSAADSFGNMFSTWF</sequence>
<dbReference type="HOGENOM" id="CLU_1511168_0_0_1"/>
<proteinExistence type="predicted"/>
<dbReference type="Proteomes" id="UP000054166">
    <property type="component" value="Unassembled WGS sequence"/>
</dbReference>
<organism evidence="1 2">
    <name type="scientific">Piloderma croceum (strain F 1598)</name>
    <dbReference type="NCBI Taxonomy" id="765440"/>
    <lineage>
        <taxon>Eukaryota</taxon>
        <taxon>Fungi</taxon>
        <taxon>Dikarya</taxon>
        <taxon>Basidiomycota</taxon>
        <taxon>Agaricomycotina</taxon>
        <taxon>Agaricomycetes</taxon>
        <taxon>Agaricomycetidae</taxon>
        <taxon>Atheliales</taxon>
        <taxon>Atheliaceae</taxon>
        <taxon>Piloderma</taxon>
    </lineage>
</organism>
<name>A0A0C3AK94_PILCF</name>